<feature type="compositionally biased region" description="Low complexity" evidence="1">
    <location>
        <begin position="39"/>
        <end position="50"/>
    </location>
</feature>
<feature type="region of interest" description="Disordered" evidence="1">
    <location>
        <begin position="30"/>
        <end position="72"/>
    </location>
</feature>
<sequence>MRLWRRLHPLSAAVVPGALPADHPFPGWHGGLPGGLPGTPGLLTPLQPGQVDEPARASASGHLPRGGTRKALSHGLLHCHQNNEAGEAQDVHHCGAGVPSARGLDWEYL</sequence>
<dbReference type="AlphaFoldDB" id="A0A4D5RZ22"/>
<evidence type="ECO:0000313" key="2">
    <source>
        <dbReference type="EMBL" id="MOY42592.1"/>
    </source>
</evidence>
<evidence type="ECO:0000256" key="1">
    <source>
        <dbReference type="SAM" id="MobiDB-lite"/>
    </source>
</evidence>
<dbReference type="EMBL" id="GHJT01008621">
    <property type="protein sequence ID" value="MOY42592.1"/>
    <property type="molecule type" value="Transcribed_RNA"/>
</dbReference>
<protein>
    <submittedName>
        <fullName evidence="2">Putative secreted protein</fullName>
    </submittedName>
</protein>
<reference evidence="2" key="1">
    <citation type="submission" date="2019-04" db="EMBL/GenBank/DDBJ databases">
        <title>An insight into the mialome of Ixodes scapularis.</title>
        <authorList>
            <person name="Ribeiro J.M."/>
            <person name="Mather T.N."/>
            <person name="Karim S."/>
        </authorList>
    </citation>
    <scope>NUCLEOTIDE SEQUENCE</scope>
</reference>
<organism evidence="2">
    <name type="scientific">Ixodes scapularis</name>
    <name type="common">Black-legged tick</name>
    <name type="synonym">Deer tick</name>
    <dbReference type="NCBI Taxonomy" id="6945"/>
    <lineage>
        <taxon>Eukaryota</taxon>
        <taxon>Metazoa</taxon>
        <taxon>Ecdysozoa</taxon>
        <taxon>Arthropoda</taxon>
        <taxon>Chelicerata</taxon>
        <taxon>Arachnida</taxon>
        <taxon>Acari</taxon>
        <taxon>Parasitiformes</taxon>
        <taxon>Ixodida</taxon>
        <taxon>Ixodoidea</taxon>
        <taxon>Ixodidae</taxon>
        <taxon>Ixodinae</taxon>
        <taxon>Ixodes</taxon>
    </lineage>
</organism>
<name>A0A4D5RZ22_IXOSC</name>
<proteinExistence type="predicted"/>
<accession>A0A4D5RZ22</accession>